<dbReference type="InterPro" id="IPR011010">
    <property type="entry name" value="DNA_brk_join_enz"/>
</dbReference>
<accession>A0A2C8FAP8</accession>
<evidence type="ECO:0000256" key="1">
    <source>
        <dbReference type="ARBA" id="ARBA00023172"/>
    </source>
</evidence>
<dbReference type="GO" id="GO:0015074">
    <property type="term" value="P:DNA integration"/>
    <property type="evidence" value="ECO:0007669"/>
    <property type="project" value="InterPro"/>
</dbReference>
<dbReference type="InterPro" id="IPR002104">
    <property type="entry name" value="Integrase_catalytic"/>
</dbReference>
<evidence type="ECO:0000313" key="4">
    <source>
        <dbReference type="Proteomes" id="UP000219215"/>
    </source>
</evidence>
<dbReference type="Gene3D" id="1.10.443.10">
    <property type="entry name" value="Intergrase catalytic core"/>
    <property type="match status" value="1"/>
</dbReference>
<dbReference type="OrthoDB" id="9788852at2"/>
<dbReference type="KEGG" id="pprf:DPRO_2938"/>
<dbReference type="PANTHER" id="PTHR30349:SF82">
    <property type="entry name" value="INTEGRASE_RECOMBINASE YOEC-RELATED"/>
    <property type="match status" value="1"/>
</dbReference>
<dbReference type="PANTHER" id="PTHR30349">
    <property type="entry name" value="PHAGE INTEGRASE-RELATED"/>
    <property type="match status" value="1"/>
</dbReference>
<organism evidence="3 4">
    <name type="scientific">Pseudodesulfovibrio profundus</name>
    <dbReference type="NCBI Taxonomy" id="57320"/>
    <lineage>
        <taxon>Bacteria</taxon>
        <taxon>Pseudomonadati</taxon>
        <taxon>Thermodesulfobacteriota</taxon>
        <taxon>Desulfovibrionia</taxon>
        <taxon>Desulfovibrionales</taxon>
        <taxon>Desulfovibrionaceae</taxon>
    </lineage>
</organism>
<name>A0A2C8FAP8_9BACT</name>
<gene>
    <name evidence="3" type="ORF">DPRO_2938</name>
</gene>
<keyword evidence="1" id="KW-0233">DNA recombination</keyword>
<sequence length="199" mass="21974">MSPRNVNHPPKGSSITVEPIRSLEAISAIKDMLHDKPRDLLLFVIATNNGIRCGDLLRLKVGDLRGKNVDDTIAVKESKTGKTNVLAVNDSVHSALTRFLASGSFCDDAYLFRSQKGDNKPLTIQSVNRMVKTWCREAGLDGNYGAHTLRKTFGYVQRVHFGVGFEVLCKRFNHASPAVTMRYLGISDTEVVSILKNSI</sequence>
<dbReference type="InterPro" id="IPR013762">
    <property type="entry name" value="Integrase-like_cat_sf"/>
</dbReference>
<protein>
    <submittedName>
        <fullName evidence="3">Integrase family protein</fullName>
    </submittedName>
</protein>
<reference evidence="4" key="1">
    <citation type="submission" date="2017-09" db="EMBL/GenBank/DDBJ databases">
        <authorList>
            <person name="Regsiter A."/>
            <person name="William W."/>
        </authorList>
    </citation>
    <scope>NUCLEOTIDE SEQUENCE [LARGE SCALE GENOMIC DNA]</scope>
    <source>
        <strain evidence="4">500-1</strain>
    </source>
</reference>
<dbReference type="RefSeq" id="WP_097012657.1">
    <property type="nucleotide sequence ID" value="NZ_LT907975.1"/>
</dbReference>
<dbReference type="GO" id="GO:0003677">
    <property type="term" value="F:DNA binding"/>
    <property type="evidence" value="ECO:0007669"/>
    <property type="project" value="InterPro"/>
</dbReference>
<dbReference type="AlphaFoldDB" id="A0A2C8FAP8"/>
<dbReference type="PROSITE" id="PS51898">
    <property type="entry name" value="TYR_RECOMBINASE"/>
    <property type="match status" value="1"/>
</dbReference>
<dbReference type="GO" id="GO:0006310">
    <property type="term" value="P:DNA recombination"/>
    <property type="evidence" value="ECO:0007669"/>
    <property type="project" value="UniProtKB-KW"/>
</dbReference>
<dbReference type="SUPFAM" id="SSF56349">
    <property type="entry name" value="DNA breaking-rejoining enzymes"/>
    <property type="match status" value="1"/>
</dbReference>
<dbReference type="Pfam" id="PF00589">
    <property type="entry name" value="Phage_integrase"/>
    <property type="match status" value="1"/>
</dbReference>
<proteinExistence type="predicted"/>
<dbReference type="InterPro" id="IPR050090">
    <property type="entry name" value="Tyrosine_recombinase_XerCD"/>
</dbReference>
<evidence type="ECO:0000259" key="2">
    <source>
        <dbReference type="PROSITE" id="PS51898"/>
    </source>
</evidence>
<dbReference type="EMBL" id="LT907975">
    <property type="protein sequence ID" value="SOB59848.1"/>
    <property type="molecule type" value="Genomic_DNA"/>
</dbReference>
<keyword evidence="4" id="KW-1185">Reference proteome</keyword>
<dbReference type="Proteomes" id="UP000219215">
    <property type="component" value="Chromosome DPRO"/>
</dbReference>
<feature type="domain" description="Tyr recombinase" evidence="2">
    <location>
        <begin position="8"/>
        <end position="196"/>
    </location>
</feature>
<evidence type="ECO:0000313" key="3">
    <source>
        <dbReference type="EMBL" id="SOB59848.1"/>
    </source>
</evidence>